<reference evidence="4 5" key="1">
    <citation type="submission" date="2023-07" db="EMBL/GenBank/DDBJ databases">
        <authorList>
            <person name="Peeters C."/>
        </authorList>
    </citation>
    <scope>NUCLEOTIDE SEQUENCE [LARGE SCALE GENOMIC DNA]</scope>
    <source>
        <strain evidence="4 5">LMG 18101</strain>
    </source>
</reference>
<evidence type="ECO:0000256" key="2">
    <source>
        <dbReference type="SAM" id="Phobius"/>
    </source>
</evidence>
<keyword evidence="2" id="KW-0472">Membrane</keyword>
<dbReference type="Proteomes" id="UP001189757">
    <property type="component" value="Unassembled WGS sequence"/>
</dbReference>
<keyword evidence="2" id="KW-1133">Transmembrane helix</keyword>
<feature type="domain" description="DUF6708" evidence="3">
    <location>
        <begin position="104"/>
        <end position="307"/>
    </location>
</feature>
<evidence type="ECO:0000313" key="5">
    <source>
        <dbReference type="Proteomes" id="UP001189757"/>
    </source>
</evidence>
<feature type="transmembrane region" description="Helical" evidence="2">
    <location>
        <begin position="271"/>
        <end position="293"/>
    </location>
</feature>
<gene>
    <name evidence="4" type="ORF">LMG18101_04454</name>
</gene>
<name>A0ABN9JQG9_9RALS</name>
<dbReference type="RefSeq" id="WP_316682399.1">
    <property type="nucleotide sequence ID" value="NZ_CATZLL010000017.1"/>
</dbReference>
<evidence type="ECO:0000259" key="3">
    <source>
        <dbReference type="Pfam" id="PF20455"/>
    </source>
</evidence>
<dbReference type="EMBL" id="CATZLL010000017">
    <property type="protein sequence ID" value="CAJ0820934.1"/>
    <property type="molecule type" value="Genomic_DNA"/>
</dbReference>
<keyword evidence="5" id="KW-1185">Reference proteome</keyword>
<evidence type="ECO:0000313" key="4">
    <source>
        <dbReference type="EMBL" id="CAJ0820934.1"/>
    </source>
</evidence>
<organism evidence="4 5">
    <name type="scientific">Ralstonia flaminis</name>
    <dbReference type="NCBI Taxonomy" id="3058597"/>
    <lineage>
        <taxon>Bacteria</taxon>
        <taxon>Pseudomonadati</taxon>
        <taxon>Pseudomonadota</taxon>
        <taxon>Betaproteobacteria</taxon>
        <taxon>Burkholderiales</taxon>
        <taxon>Burkholderiaceae</taxon>
        <taxon>Ralstonia</taxon>
    </lineage>
</organism>
<proteinExistence type="predicted"/>
<sequence>MAETRSKLQPQSPYWYEDLPSPTAALDAGKKGDQPDPGLDVRYIDAAVCELSRVTSIQRGFGLMFGIGISIGFVAMLPFLAEIYADGKPQESPFMASFLMVVLLVLVVLLIHMIKRAIRTPLDLPVLFDRNSQKIFALEYLAKPNPFVRWKTVIKEFDWSCVEAEVGKIAGYNGKTYSVRYGLILAQCEQGTTKVEDRIILKQDVGGPLVLHKMWAYIRCYMNERPERLRAIKPFPRDVNFRRCVLEFYPLFDRTAEGKRIRASMHIVEQVLLTVFCVPLFWLFLPAGVFEYIGQRLAPKPKWPAEVISQIAALRAQATNGA</sequence>
<accession>A0ABN9JQG9</accession>
<feature type="region of interest" description="Disordered" evidence="1">
    <location>
        <begin position="1"/>
        <end position="21"/>
    </location>
</feature>
<dbReference type="Pfam" id="PF20455">
    <property type="entry name" value="DUF6708"/>
    <property type="match status" value="1"/>
</dbReference>
<keyword evidence="2" id="KW-0812">Transmembrane</keyword>
<evidence type="ECO:0000256" key="1">
    <source>
        <dbReference type="SAM" id="MobiDB-lite"/>
    </source>
</evidence>
<comment type="caution">
    <text evidence="4">The sequence shown here is derived from an EMBL/GenBank/DDBJ whole genome shotgun (WGS) entry which is preliminary data.</text>
</comment>
<dbReference type="InterPro" id="IPR046554">
    <property type="entry name" value="DUF6708"/>
</dbReference>
<protein>
    <recommendedName>
        <fullName evidence="3">DUF6708 domain-containing protein</fullName>
    </recommendedName>
</protein>
<feature type="transmembrane region" description="Helical" evidence="2">
    <location>
        <begin position="93"/>
        <end position="114"/>
    </location>
</feature>
<feature type="transmembrane region" description="Helical" evidence="2">
    <location>
        <begin position="61"/>
        <end position="81"/>
    </location>
</feature>